<keyword evidence="3" id="KW-1185">Reference proteome</keyword>
<organism evidence="2 3">
    <name type="scientific">Sclerotinia sclerotiorum (strain ATCC 18683 / 1980 / Ss-1)</name>
    <name type="common">White mold</name>
    <name type="synonym">Whetzelinia sclerotiorum</name>
    <dbReference type="NCBI Taxonomy" id="665079"/>
    <lineage>
        <taxon>Eukaryota</taxon>
        <taxon>Fungi</taxon>
        <taxon>Dikarya</taxon>
        <taxon>Ascomycota</taxon>
        <taxon>Pezizomycotina</taxon>
        <taxon>Leotiomycetes</taxon>
        <taxon>Helotiales</taxon>
        <taxon>Sclerotiniaceae</taxon>
        <taxon>Sclerotinia</taxon>
    </lineage>
</organism>
<evidence type="ECO:0000313" key="2">
    <source>
        <dbReference type="EMBL" id="EDO03888.1"/>
    </source>
</evidence>
<accession>A7EM22</accession>
<dbReference type="GeneID" id="5488449"/>
<proteinExistence type="predicted"/>
<dbReference type="AlphaFoldDB" id="A7EM22"/>
<dbReference type="EMBL" id="CH476628">
    <property type="protein sequence ID" value="EDO03888.1"/>
    <property type="molecule type" value="Genomic_DNA"/>
</dbReference>
<dbReference type="Proteomes" id="UP000001312">
    <property type="component" value="Unassembled WGS sequence"/>
</dbReference>
<evidence type="ECO:0000256" key="1">
    <source>
        <dbReference type="SAM" id="MobiDB-lite"/>
    </source>
</evidence>
<dbReference type="KEGG" id="ssl:SS1G_06369"/>
<evidence type="ECO:0000313" key="3">
    <source>
        <dbReference type="Proteomes" id="UP000001312"/>
    </source>
</evidence>
<reference evidence="3" key="1">
    <citation type="journal article" date="2011" name="PLoS Genet.">
        <title>Genomic analysis of the necrotrophic fungal pathogens Sclerotinia sclerotiorum and Botrytis cinerea.</title>
        <authorList>
            <person name="Amselem J."/>
            <person name="Cuomo C.A."/>
            <person name="van Kan J.A."/>
            <person name="Viaud M."/>
            <person name="Benito E.P."/>
            <person name="Couloux A."/>
            <person name="Coutinho P.M."/>
            <person name="de Vries R.P."/>
            <person name="Dyer P.S."/>
            <person name="Fillinger S."/>
            <person name="Fournier E."/>
            <person name="Gout L."/>
            <person name="Hahn M."/>
            <person name="Kohn L."/>
            <person name="Lapalu N."/>
            <person name="Plummer K.M."/>
            <person name="Pradier J.M."/>
            <person name="Quevillon E."/>
            <person name="Sharon A."/>
            <person name="Simon A."/>
            <person name="ten Have A."/>
            <person name="Tudzynski B."/>
            <person name="Tudzynski P."/>
            <person name="Wincker P."/>
            <person name="Andrew M."/>
            <person name="Anthouard V."/>
            <person name="Beever R.E."/>
            <person name="Beffa R."/>
            <person name="Benoit I."/>
            <person name="Bouzid O."/>
            <person name="Brault B."/>
            <person name="Chen Z."/>
            <person name="Choquer M."/>
            <person name="Collemare J."/>
            <person name="Cotton P."/>
            <person name="Danchin E.G."/>
            <person name="Da Silva C."/>
            <person name="Gautier A."/>
            <person name="Giraud C."/>
            <person name="Giraud T."/>
            <person name="Gonzalez C."/>
            <person name="Grossetete S."/>
            <person name="Guldener U."/>
            <person name="Henrissat B."/>
            <person name="Howlett B.J."/>
            <person name="Kodira C."/>
            <person name="Kretschmer M."/>
            <person name="Lappartient A."/>
            <person name="Leroch M."/>
            <person name="Levis C."/>
            <person name="Mauceli E."/>
            <person name="Neuveglise C."/>
            <person name="Oeser B."/>
            <person name="Pearson M."/>
            <person name="Poulain J."/>
            <person name="Poussereau N."/>
            <person name="Quesneville H."/>
            <person name="Rascle C."/>
            <person name="Schumacher J."/>
            <person name="Segurens B."/>
            <person name="Sexton A."/>
            <person name="Silva E."/>
            <person name="Sirven C."/>
            <person name="Soanes D.M."/>
            <person name="Talbot N.J."/>
            <person name="Templeton M."/>
            <person name="Yandava C."/>
            <person name="Yarden O."/>
            <person name="Zeng Q."/>
            <person name="Rollins J.A."/>
            <person name="Lebrun M.H."/>
            <person name="Dickman M."/>
        </authorList>
    </citation>
    <scope>NUCLEOTIDE SEQUENCE [LARGE SCALE GENOMIC DNA]</scope>
    <source>
        <strain evidence="3">ATCC 18683 / 1980 / Ss-1</strain>
    </source>
</reference>
<feature type="region of interest" description="Disordered" evidence="1">
    <location>
        <begin position="30"/>
        <end position="49"/>
    </location>
</feature>
<sequence length="78" mass="8537">MDIFGTTNRRPKVYVNLCQGKRMVDTPKPYRSISHRAGNNCHATPSGVSSKGMDKAEVFGIDSDVKLGREIIRDGKGA</sequence>
<gene>
    <name evidence="2" type="ORF">SS1G_06369</name>
</gene>
<protein>
    <submittedName>
        <fullName evidence="2">Uncharacterized protein</fullName>
    </submittedName>
</protein>
<dbReference type="InParanoid" id="A7EM22"/>
<name>A7EM22_SCLS1</name>
<dbReference type="RefSeq" id="XP_001592130.1">
    <property type="nucleotide sequence ID" value="XM_001592080.1"/>
</dbReference>